<dbReference type="PANTHER" id="PTHR35869:SF1">
    <property type="entry name" value="OUTER-MEMBRANE LIPOPROTEIN CARRIER PROTEIN"/>
    <property type="match status" value="1"/>
</dbReference>
<evidence type="ECO:0000313" key="3">
    <source>
        <dbReference type="EMBL" id="NEN25116.1"/>
    </source>
</evidence>
<name>A0A7K3WUE3_9FLAO</name>
<dbReference type="PANTHER" id="PTHR35869">
    <property type="entry name" value="OUTER-MEMBRANE LIPOPROTEIN CARRIER PROTEIN"/>
    <property type="match status" value="1"/>
</dbReference>
<dbReference type="Pfam" id="PF03548">
    <property type="entry name" value="LolA"/>
    <property type="match status" value="1"/>
</dbReference>
<organism evidence="3 4">
    <name type="scientific">Cryomorpha ignava</name>
    <dbReference type="NCBI Taxonomy" id="101383"/>
    <lineage>
        <taxon>Bacteria</taxon>
        <taxon>Pseudomonadati</taxon>
        <taxon>Bacteroidota</taxon>
        <taxon>Flavobacteriia</taxon>
        <taxon>Flavobacteriales</taxon>
        <taxon>Cryomorphaceae</taxon>
        <taxon>Cryomorpha</taxon>
    </lineage>
</organism>
<keyword evidence="3" id="KW-0449">Lipoprotein</keyword>
<dbReference type="AlphaFoldDB" id="A0A7K3WUE3"/>
<keyword evidence="1 2" id="KW-0732">Signal</keyword>
<evidence type="ECO:0000256" key="2">
    <source>
        <dbReference type="SAM" id="SignalP"/>
    </source>
</evidence>
<feature type="chain" id="PRO_5029755108" evidence="2">
    <location>
        <begin position="22"/>
        <end position="215"/>
    </location>
</feature>
<evidence type="ECO:0000256" key="1">
    <source>
        <dbReference type="ARBA" id="ARBA00022729"/>
    </source>
</evidence>
<sequence>MKYIQTILIAALIVITGSLHAQDAKAKAILDKVSNKTRQYSTITSDFTFTLEDKAADVKQTQEGTLKMKGKKYYIKLGDNNIYSDGETRWTYNEDMNEVYIDVADGGGDALNPSEIYTIWETGFKQYYEKEMTENGITYDVIKLIPTKPADKTFHTIRVYVNRANDELGKIEILGKQGDNYTYNVKSFKTDATYGNETFVFNNSAHPGVEEIDNR</sequence>
<dbReference type="SUPFAM" id="SSF89392">
    <property type="entry name" value="Prokaryotic lipoproteins and lipoprotein localization factors"/>
    <property type="match status" value="1"/>
</dbReference>
<dbReference type="Gene3D" id="2.50.20.10">
    <property type="entry name" value="Lipoprotein localisation LolA/LolB/LppX"/>
    <property type="match status" value="1"/>
</dbReference>
<reference evidence="3 4" key="1">
    <citation type="submission" date="2020-02" db="EMBL/GenBank/DDBJ databases">
        <title>Out from the shadows clarifying the taxonomy of the family Cryomorphaceae and related taxa by utilizing the GTDB taxonomic framework.</title>
        <authorList>
            <person name="Bowman J.P."/>
        </authorList>
    </citation>
    <scope>NUCLEOTIDE SEQUENCE [LARGE SCALE GENOMIC DNA]</scope>
    <source>
        <strain evidence="3 4">QSSC 1-22</strain>
    </source>
</reference>
<evidence type="ECO:0000313" key="4">
    <source>
        <dbReference type="Proteomes" id="UP000486602"/>
    </source>
</evidence>
<accession>A0A7K3WUE3</accession>
<proteinExistence type="predicted"/>
<gene>
    <name evidence="3" type="ORF">G3O08_16570</name>
</gene>
<protein>
    <submittedName>
        <fullName evidence="3">Outer membrane lipoprotein carrier protein LolA</fullName>
    </submittedName>
</protein>
<feature type="signal peptide" evidence="2">
    <location>
        <begin position="1"/>
        <end position="21"/>
    </location>
</feature>
<dbReference type="InterPro" id="IPR029046">
    <property type="entry name" value="LolA/LolB/LppX"/>
</dbReference>
<dbReference type="RefSeq" id="WP_163286575.1">
    <property type="nucleotide sequence ID" value="NZ_JAAGVY010000041.1"/>
</dbReference>
<comment type="caution">
    <text evidence="3">The sequence shown here is derived from an EMBL/GenBank/DDBJ whole genome shotgun (WGS) entry which is preliminary data.</text>
</comment>
<dbReference type="EMBL" id="JAAGVY010000041">
    <property type="protein sequence ID" value="NEN25116.1"/>
    <property type="molecule type" value="Genomic_DNA"/>
</dbReference>
<dbReference type="InterPro" id="IPR004564">
    <property type="entry name" value="OM_lipoprot_carrier_LolA-like"/>
</dbReference>
<keyword evidence="4" id="KW-1185">Reference proteome</keyword>
<dbReference type="Proteomes" id="UP000486602">
    <property type="component" value="Unassembled WGS sequence"/>
</dbReference>
<dbReference type="CDD" id="cd16325">
    <property type="entry name" value="LolA"/>
    <property type="match status" value="1"/>
</dbReference>